<dbReference type="EMBL" id="FZMP01000219">
    <property type="protein sequence ID" value="SNQ62402.1"/>
    <property type="molecule type" value="Genomic_DNA"/>
</dbReference>
<dbReference type="InterPro" id="IPR011257">
    <property type="entry name" value="DNA_glycosylase"/>
</dbReference>
<dbReference type="SUPFAM" id="SSF48150">
    <property type="entry name" value="DNA-glycosylase"/>
    <property type="match status" value="1"/>
</dbReference>
<dbReference type="GO" id="GO:0003824">
    <property type="term" value="F:catalytic activity"/>
    <property type="evidence" value="ECO:0007669"/>
    <property type="project" value="InterPro"/>
</dbReference>
<protein>
    <submittedName>
        <fullName evidence="1">Uncharacterized protein</fullName>
    </submittedName>
</protein>
<dbReference type="RefSeq" id="WP_096206970.1">
    <property type="nucleotide sequence ID" value="NZ_FZMP01000219.1"/>
</dbReference>
<evidence type="ECO:0000313" key="2">
    <source>
        <dbReference type="Proteomes" id="UP000218615"/>
    </source>
</evidence>
<dbReference type="OrthoDB" id="146820at2157"/>
<keyword evidence="2" id="KW-1185">Reference proteome</keyword>
<name>A0A284VSZ9_9EURY</name>
<dbReference type="GO" id="GO:0006281">
    <property type="term" value="P:DNA repair"/>
    <property type="evidence" value="ECO:0007669"/>
    <property type="project" value="InterPro"/>
</dbReference>
<sequence>MSKREAIEQLLKEWGSRFSTELGINIDSGSSGEIFKWFLASILFGTRIRQSAAMQTYREFKKRGVLTPDAILKTGWDGLVQILDAGGYARYDFKTATKLLGISEMLNNRYSGDLNRLHEEARDPGDLESRLMEFKGVGEVTVNIFLRELRDIWQKADPIPGDTVIIAARKLGLTSLEGHTDEEKRKILEELKRLLEQAALPYCFSDFEAALVRFGTEIRRRK</sequence>
<reference evidence="2" key="1">
    <citation type="submission" date="2017-06" db="EMBL/GenBank/DDBJ databases">
        <authorList>
            <person name="Cremers G."/>
        </authorList>
    </citation>
    <scope>NUCLEOTIDE SEQUENCE [LARGE SCALE GENOMIC DNA]</scope>
</reference>
<dbReference type="Gene3D" id="1.10.340.30">
    <property type="entry name" value="Hypothetical protein, domain 2"/>
    <property type="match status" value="1"/>
</dbReference>
<proteinExistence type="predicted"/>
<organism evidence="1 2">
    <name type="scientific">Candidatus Methanoperedens nitratireducens</name>
    <dbReference type="NCBI Taxonomy" id="1392998"/>
    <lineage>
        <taxon>Archaea</taxon>
        <taxon>Methanobacteriati</taxon>
        <taxon>Methanobacteriota</taxon>
        <taxon>Stenosarchaea group</taxon>
        <taxon>Methanomicrobia</taxon>
        <taxon>Methanosarcinales</taxon>
        <taxon>ANME-2 cluster</taxon>
        <taxon>Candidatus Methanoperedentaceae</taxon>
        <taxon>Candidatus Methanoperedens</taxon>
    </lineage>
</organism>
<gene>
    <name evidence="1" type="ORF">MNV_700056</name>
</gene>
<evidence type="ECO:0000313" key="1">
    <source>
        <dbReference type="EMBL" id="SNQ62402.1"/>
    </source>
</evidence>
<dbReference type="AlphaFoldDB" id="A0A284VSZ9"/>
<accession>A0A284VSZ9</accession>
<dbReference type="Proteomes" id="UP000218615">
    <property type="component" value="Unassembled WGS sequence"/>
</dbReference>